<gene>
    <name evidence="2" type="ORF">AAE3_LOCUS10065</name>
</gene>
<accession>A0A8S0WFD1</accession>
<comment type="caution">
    <text evidence="2">The sequence shown here is derived from an EMBL/GenBank/DDBJ whole genome shotgun (WGS) entry which is preliminary data.</text>
</comment>
<proteinExistence type="predicted"/>
<evidence type="ECO:0000256" key="1">
    <source>
        <dbReference type="SAM" id="MobiDB-lite"/>
    </source>
</evidence>
<feature type="compositionally biased region" description="Basic and acidic residues" evidence="1">
    <location>
        <begin position="68"/>
        <end position="77"/>
    </location>
</feature>
<feature type="region of interest" description="Disordered" evidence="1">
    <location>
        <begin position="66"/>
        <end position="86"/>
    </location>
</feature>
<dbReference type="EMBL" id="CACVBS010000063">
    <property type="protein sequence ID" value="CAA7267870.1"/>
    <property type="molecule type" value="Genomic_DNA"/>
</dbReference>
<keyword evidence="3" id="KW-1185">Reference proteome</keyword>
<organism evidence="2 3">
    <name type="scientific">Cyclocybe aegerita</name>
    <name type="common">Black poplar mushroom</name>
    <name type="synonym">Agrocybe aegerita</name>
    <dbReference type="NCBI Taxonomy" id="1973307"/>
    <lineage>
        <taxon>Eukaryota</taxon>
        <taxon>Fungi</taxon>
        <taxon>Dikarya</taxon>
        <taxon>Basidiomycota</taxon>
        <taxon>Agaricomycotina</taxon>
        <taxon>Agaricomycetes</taxon>
        <taxon>Agaricomycetidae</taxon>
        <taxon>Agaricales</taxon>
        <taxon>Agaricineae</taxon>
        <taxon>Bolbitiaceae</taxon>
        <taxon>Cyclocybe</taxon>
    </lineage>
</organism>
<name>A0A8S0WFD1_CYCAE</name>
<reference evidence="2 3" key="1">
    <citation type="submission" date="2020-01" db="EMBL/GenBank/DDBJ databases">
        <authorList>
            <person name="Gupta K D."/>
        </authorList>
    </citation>
    <scope>NUCLEOTIDE SEQUENCE [LARGE SCALE GENOMIC DNA]</scope>
</reference>
<dbReference type="AlphaFoldDB" id="A0A8S0WFD1"/>
<evidence type="ECO:0000313" key="2">
    <source>
        <dbReference type="EMBL" id="CAA7267870.1"/>
    </source>
</evidence>
<dbReference type="Proteomes" id="UP000467700">
    <property type="component" value="Unassembled WGS sequence"/>
</dbReference>
<evidence type="ECO:0000313" key="3">
    <source>
        <dbReference type="Proteomes" id="UP000467700"/>
    </source>
</evidence>
<protein>
    <submittedName>
        <fullName evidence="2">Uncharacterized protein</fullName>
    </submittedName>
</protein>
<sequence>MSAPACVADDVVLRLAPAVRPSPSPGMWASPLLLLPLSLDDALSPTLQILAPPPLELECCAPLPSSRDVGDYEHPSDHPNQLSALSASQLSRLSHSHFPSTGMRAMPFVLPPSFLLSMPAAAFPRLPLLSSTSPILGATAS</sequence>